<dbReference type="AlphaFoldDB" id="A0A4Y7T6T7"/>
<evidence type="ECO:0000313" key="2">
    <source>
        <dbReference type="Proteomes" id="UP000298030"/>
    </source>
</evidence>
<gene>
    <name evidence="1" type="ORF">FA13DRAFT_1734247</name>
</gene>
<proteinExistence type="predicted"/>
<accession>A0A4Y7T6T7</accession>
<comment type="caution">
    <text evidence="1">The sequence shown here is derived from an EMBL/GenBank/DDBJ whole genome shotgun (WGS) entry which is preliminary data.</text>
</comment>
<keyword evidence="2" id="KW-1185">Reference proteome</keyword>
<sequence length="155" mass="17156">MVLPVPNLYQRKIIDVNGCASLTRIEIQINATDSNHIGQFTGLAWIAAFMASITPSNALKTFRLKLLFCLSNLPETAYGELRSLLCGIAARAIDKEQFPCLERLEVRVFVQSRADNNQELYQVAGWVSNALSTFIPLGSPLLDLEAVEGGYNSFF</sequence>
<name>A0A4Y7T6T7_COPMI</name>
<dbReference type="EMBL" id="QPFP01000025">
    <property type="protein sequence ID" value="TEB29893.1"/>
    <property type="molecule type" value="Genomic_DNA"/>
</dbReference>
<evidence type="ECO:0000313" key="1">
    <source>
        <dbReference type="EMBL" id="TEB29893.1"/>
    </source>
</evidence>
<organism evidence="1 2">
    <name type="scientific">Coprinellus micaceus</name>
    <name type="common">Glistening ink-cap mushroom</name>
    <name type="synonym">Coprinus micaceus</name>
    <dbReference type="NCBI Taxonomy" id="71717"/>
    <lineage>
        <taxon>Eukaryota</taxon>
        <taxon>Fungi</taxon>
        <taxon>Dikarya</taxon>
        <taxon>Basidiomycota</taxon>
        <taxon>Agaricomycotina</taxon>
        <taxon>Agaricomycetes</taxon>
        <taxon>Agaricomycetidae</taxon>
        <taxon>Agaricales</taxon>
        <taxon>Agaricineae</taxon>
        <taxon>Psathyrellaceae</taxon>
        <taxon>Coprinellus</taxon>
    </lineage>
</organism>
<dbReference type="Proteomes" id="UP000298030">
    <property type="component" value="Unassembled WGS sequence"/>
</dbReference>
<protein>
    <submittedName>
        <fullName evidence="1">Uncharacterized protein</fullName>
    </submittedName>
</protein>
<reference evidence="1 2" key="1">
    <citation type="journal article" date="2019" name="Nat. Ecol. Evol.">
        <title>Megaphylogeny resolves global patterns of mushroom evolution.</title>
        <authorList>
            <person name="Varga T."/>
            <person name="Krizsan K."/>
            <person name="Foldi C."/>
            <person name="Dima B."/>
            <person name="Sanchez-Garcia M."/>
            <person name="Sanchez-Ramirez S."/>
            <person name="Szollosi G.J."/>
            <person name="Szarkandi J.G."/>
            <person name="Papp V."/>
            <person name="Albert L."/>
            <person name="Andreopoulos W."/>
            <person name="Angelini C."/>
            <person name="Antonin V."/>
            <person name="Barry K.W."/>
            <person name="Bougher N.L."/>
            <person name="Buchanan P."/>
            <person name="Buyck B."/>
            <person name="Bense V."/>
            <person name="Catcheside P."/>
            <person name="Chovatia M."/>
            <person name="Cooper J."/>
            <person name="Damon W."/>
            <person name="Desjardin D."/>
            <person name="Finy P."/>
            <person name="Geml J."/>
            <person name="Haridas S."/>
            <person name="Hughes K."/>
            <person name="Justo A."/>
            <person name="Karasinski D."/>
            <person name="Kautmanova I."/>
            <person name="Kiss B."/>
            <person name="Kocsube S."/>
            <person name="Kotiranta H."/>
            <person name="LaButti K.M."/>
            <person name="Lechner B.E."/>
            <person name="Liimatainen K."/>
            <person name="Lipzen A."/>
            <person name="Lukacs Z."/>
            <person name="Mihaltcheva S."/>
            <person name="Morgado L.N."/>
            <person name="Niskanen T."/>
            <person name="Noordeloos M.E."/>
            <person name="Ohm R.A."/>
            <person name="Ortiz-Santana B."/>
            <person name="Ovrebo C."/>
            <person name="Racz N."/>
            <person name="Riley R."/>
            <person name="Savchenko A."/>
            <person name="Shiryaev A."/>
            <person name="Soop K."/>
            <person name="Spirin V."/>
            <person name="Szebenyi C."/>
            <person name="Tomsovsky M."/>
            <person name="Tulloss R.E."/>
            <person name="Uehling J."/>
            <person name="Grigoriev I.V."/>
            <person name="Vagvolgyi C."/>
            <person name="Papp T."/>
            <person name="Martin F.M."/>
            <person name="Miettinen O."/>
            <person name="Hibbett D.S."/>
            <person name="Nagy L.G."/>
        </authorList>
    </citation>
    <scope>NUCLEOTIDE SEQUENCE [LARGE SCALE GENOMIC DNA]</scope>
    <source>
        <strain evidence="1 2">FP101781</strain>
    </source>
</reference>